<reference evidence="2 3" key="1">
    <citation type="submission" date="2013-03" db="EMBL/GenBank/DDBJ databases">
        <title>Assembly of a new bacterial strain Brevibacillus borstelensis AK1.</title>
        <authorList>
            <person name="Rajan I."/>
            <person name="PoliReddy D."/>
            <person name="Sugumar T."/>
            <person name="Rathinam K."/>
            <person name="Alqarawi S."/>
            <person name="Khalil A.B."/>
            <person name="Sivakumar N."/>
        </authorList>
    </citation>
    <scope>NUCLEOTIDE SEQUENCE [LARGE SCALE GENOMIC DNA]</scope>
    <source>
        <strain evidence="2 3">AK1</strain>
    </source>
</reference>
<dbReference type="STRING" id="1300222.I532_12939"/>
<keyword evidence="1" id="KW-0812">Transmembrane</keyword>
<proteinExistence type="predicted"/>
<dbReference type="PANTHER" id="PTHR31446:SF39">
    <property type="entry name" value="ACID PHOSPHATASE_VANADIUM-DEPENDENT HALOPEROXIDASE-RELATED PROTEIN"/>
    <property type="match status" value="1"/>
</dbReference>
<gene>
    <name evidence="2" type="ORF">I532_12939</name>
</gene>
<dbReference type="PANTHER" id="PTHR31446">
    <property type="entry name" value="ACID PHOSPHATASE/VANADIUM-DEPENDENT HALOPEROXIDASE-RELATED PROTEIN"/>
    <property type="match status" value="1"/>
</dbReference>
<accession>M8DGH6</accession>
<sequence>MLYALAPFIGWLVSGTVKFFINYLRFGKEARSKIGNGGFPSTHTTVMVTSIALIGLREGFDHPVFGLGVAVTFIVIIDAMGLRRAVGKHAEALNRMATAPYQSVSAESSVTADSPASVAKPLRESMGHTKGEIVGGIVLGVLLAKLLHVLSQASPSLFG</sequence>
<organism evidence="2 3">
    <name type="scientific">Brevibacillus borstelensis AK1</name>
    <dbReference type="NCBI Taxonomy" id="1300222"/>
    <lineage>
        <taxon>Bacteria</taxon>
        <taxon>Bacillati</taxon>
        <taxon>Bacillota</taxon>
        <taxon>Bacilli</taxon>
        <taxon>Bacillales</taxon>
        <taxon>Paenibacillaceae</taxon>
        <taxon>Brevibacillus</taxon>
    </lineage>
</organism>
<feature type="transmembrane region" description="Helical" evidence="1">
    <location>
        <begin position="133"/>
        <end position="151"/>
    </location>
</feature>
<feature type="transmembrane region" description="Helical" evidence="1">
    <location>
        <begin position="6"/>
        <end position="26"/>
    </location>
</feature>
<feature type="transmembrane region" description="Helical" evidence="1">
    <location>
        <begin position="62"/>
        <end position="82"/>
    </location>
</feature>
<comment type="caution">
    <text evidence="2">The sequence shown here is derived from an EMBL/GenBank/DDBJ whole genome shotgun (WGS) entry which is preliminary data.</text>
</comment>
<evidence type="ECO:0000313" key="3">
    <source>
        <dbReference type="Proteomes" id="UP000012081"/>
    </source>
</evidence>
<protein>
    <recommendedName>
        <fullName evidence="4">Acid phosphatase</fullName>
    </recommendedName>
</protein>
<feature type="transmembrane region" description="Helical" evidence="1">
    <location>
        <begin position="38"/>
        <end position="56"/>
    </location>
</feature>
<dbReference type="EMBL" id="APBN01000004">
    <property type="protein sequence ID" value="EMT52563.1"/>
    <property type="molecule type" value="Genomic_DNA"/>
</dbReference>
<name>M8DGH6_9BACL</name>
<dbReference type="RefSeq" id="WP_003388704.1">
    <property type="nucleotide sequence ID" value="NZ_APBN01000004.1"/>
</dbReference>
<dbReference type="Proteomes" id="UP000012081">
    <property type="component" value="Unassembled WGS sequence"/>
</dbReference>
<keyword evidence="1" id="KW-0472">Membrane</keyword>
<dbReference type="OrthoDB" id="9792681at2"/>
<keyword evidence="1" id="KW-1133">Transmembrane helix</keyword>
<keyword evidence="3" id="KW-1185">Reference proteome</keyword>
<evidence type="ECO:0008006" key="4">
    <source>
        <dbReference type="Google" id="ProtNLM"/>
    </source>
</evidence>
<dbReference type="PATRIC" id="fig|1300222.3.peg.2705"/>
<dbReference type="Pfam" id="PF02681">
    <property type="entry name" value="DUF212"/>
    <property type="match status" value="1"/>
</dbReference>
<dbReference type="AlphaFoldDB" id="M8DGH6"/>
<evidence type="ECO:0000256" key="1">
    <source>
        <dbReference type="SAM" id="Phobius"/>
    </source>
</evidence>
<evidence type="ECO:0000313" key="2">
    <source>
        <dbReference type="EMBL" id="EMT52563.1"/>
    </source>
</evidence>
<dbReference type="InterPro" id="IPR003832">
    <property type="entry name" value="DUF212"/>
</dbReference>